<evidence type="ECO:0000256" key="3">
    <source>
        <dbReference type="SAM" id="MobiDB-lite"/>
    </source>
</evidence>
<name>A0ABD1Z5B6_9MARC</name>
<feature type="region of interest" description="Disordered" evidence="3">
    <location>
        <begin position="362"/>
        <end position="381"/>
    </location>
</feature>
<feature type="DNA-binding region" description="HMG box" evidence="1">
    <location>
        <begin position="293"/>
        <end position="361"/>
    </location>
</feature>
<evidence type="ECO:0000313" key="6">
    <source>
        <dbReference type="Proteomes" id="UP001605036"/>
    </source>
</evidence>
<reference evidence="5 6" key="1">
    <citation type="submission" date="2024-09" db="EMBL/GenBank/DDBJ databases">
        <title>Chromosome-scale assembly of Riccia fluitans.</title>
        <authorList>
            <person name="Paukszto L."/>
            <person name="Sawicki J."/>
            <person name="Karawczyk K."/>
            <person name="Piernik-Szablinska J."/>
            <person name="Szczecinska M."/>
            <person name="Mazdziarz M."/>
        </authorList>
    </citation>
    <scope>NUCLEOTIDE SEQUENCE [LARGE SCALE GENOMIC DNA]</scope>
    <source>
        <strain evidence="5">Rf_01</strain>
        <tissue evidence="5">Aerial parts of the thallus</tissue>
    </source>
</reference>
<proteinExistence type="predicted"/>
<evidence type="ECO:0000313" key="5">
    <source>
        <dbReference type="EMBL" id="KAL2642856.1"/>
    </source>
</evidence>
<feature type="coiled-coil region" evidence="2">
    <location>
        <begin position="191"/>
        <end position="257"/>
    </location>
</feature>
<accession>A0ABD1Z5B6</accession>
<dbReference type="InterPro" id="IPR009071">
    <property type="entry name" value="HMG_box_dom"/>
</dbReference>
<dbReference type="PROSITE" id="PS50118">
    <property type="entry name" value="HMG_BOX_2"/>
    <property type="match status" value="2"/>
</dbReference>
<dbReference type="Pfam" id="PF00505">
    <property type="entry name" value="HMG_box"/>
    <property type="match status" value="2"/>
</dbReference>
<dbReference type="Proteomes" id="UP001605036">
    <property type="component" value="Unassembled WGS sequence"/>
</dbReference>
<feature type="domain" description="HMG box" evidence="4">
    <location>
        <begin position="141"/>
        <end position="209"/>
    </location>
</feature>
<dbReference type="AlphaFoldDB" id="A0ABD1Z5B6"/>
<keyword evidence="1" id="KW-0539">Nucleus</keyword>
<feature type="region of interest" description="Disordered" evidence="3">
    <location>
        <begin position="117"/>
        <end position="138"/>
    </location>
</feature>
<organism evidence="5 6">
    <name type="scientific">Riccia fluitans</name>
    <dbReference type="NCBI Taxonomy" id="41844"/>
    <lineage>
        <taxon>Eukaryota</taxon>
        <taxon>Viridiplantae</taxon>
        <taxon>Streptophyta</taxon>
        <taxon>Embryophyta</taxon>
        <taxon>Marchantiophyta</taxon>
        <taxon>Marchantiopsida</taxon>
        <taxon>Marchantiidae</taxon>
        <taxon>Marchantiales</taxon>
        <taxon>Ricciaceae</taxon>
        <taxon>Riccia</taxon>
    </lineage>
</organism>
<feature type="domain" description="HMG box" evidence="4">
    <location>
        <begin position="293"/>
        <end position="361"/>
    </location>
</feature>
<dbReference type="EMBL" id="JBHFFA010000002">
    <property type="protein sequence ID" value="KAL2642856.1"/>
    <property type="molecule type" value="Genomic_DNA"/>
</dbReference>
<dbReference type="SMART" id="SM00398">
    <property type="entry name" value="HMG"/>
    <property type="match status" value="2"/>
</dbReference>
<dbReference type="PANTHER" id="PTHR46912">
    <property type="entry name" value="HIGH MOBILITY GROUP B PROTEIN 13"/>
    <property type="match status" value="1"/>
</dbReference>
<dbReference type="SUPFAM" id="SSF47095">
    <property type="entry name" value="HMG-box"/>
    <property type="match status" value="2"/>
</dbReference>
<keyword evidence="6" id="KW-1185">Reference proteome</keyword>
<evidence type="ECO:0000259" key="4">
    <source>
        <dbReference type="PROSITE" id="PS50118"/>
    </source>
</evidence>
<dbReference type="InterPro" id="IPR036910">
    <property type="entry name" value="HMG_box_dom_sf"/>
</dbReference>
<feature type="compositionally biased region" description="Polar residues" evidence="3">
    <location>
        <begin position="117"/>
        <end position="129"/>
    </location>
</feature>
<gene>
    <name evidence="5" type="ORF">R1flu_010443</name>
</gene>
<feature type="coiled-coil region" evidence="2">
    <location>
        <begin position="74"/>
        <end position="108"/>
    </location>
</feature>
<dbReference type="GO" id="GO:0005634">
    <property type="term" value="C:nucleus"/>
    <property type="evidence" value="ECO:0007669"/>
    <property type="project" value="UniProtKB-UniRule"/>
</dbReference>
<keyword evidence="1" id="KW-0238">DNA-binding</keyword>
<dbReference type="InterPro" id="IPR044601">
    <property type="entry name" value="HMGB6/HMGB13"/>
</dbReference>
<sequence>MPPRGRMPSGVRALGPTVPGALGENISVESEKENILVGPLSGTNEFEHLTRKLKTLTVEKDNALKILQAREAELKLKSDEEQRLQTLLNEKEEKQRKLVQKLRKLEKGKEFRPTINVPVSSCASSGSQDSIKKNRAKNDKVKKPLSPFMMWCKEHRHQVKKENPEASFTALKKLLREKWKTVPVEDQAPFIERYETEKEIYQKLSKEKRETEAMKLFQDEEIKKTAFELLEQYLQFKKKLKAAEDQDEERAKVEEAQALQLLKQKKEIDQVKKTLKVEKLKKKAKAPVDSNKPKKPSTSYVLFTKENRSLFQQQKPGASYSEINATLAIKWQEMSDEEKQVWEDKAKEARDQYNTALEEFNRKKQEVTPVATSQIEEESKD</sequence>
<dbReference type="Gene3D" id="1.10.30.10">
    <property type="entry name" value="High mobility group box domain"/>
    <property type="match status" value="2"/>
</dbReference>
<keyword evidence="2" id="KW-0175">Coiled coil</keyword>
<dbReference type="GO" id="GO:0003677">
    <property type="term" value="F:DNA binding"/>
    <property type="evidence" value="ECO:0007669"/>
    <property type="project" value="UniProtKB-UniRule"/>
</dbReference>
<evidence type="ECO:0000256" key="2">
    <source>
        <dbReference type="SAM" id="Coils"/>
    </source>
</evidence>
<feature type="DNA-binding region" description="HMG box" evidence="1">
    <location>
        <begin position="141"/>
        <end position="209"/>
    </location>
</feature>
<comment type="caution">
    <text evidence="5">The sequence shown here is derived from an EMBL/GenBank/DDBJ whole genome shotgun (WGS) entry which is preliminary data.</text>
</comment>
<protein>
    <recommendedName>
        <fullName evidence="4">HMG box domain-containing protein</fullName>
    </recommendedName>
</protein>
<evidence type="ECO:0000256" key="1">
    <source>
        <dbReference type="PROSITE-ProRule" id="PRU00267"/>
    </source>
</evidence>
<dbReference type="PANTHER" id="PTHR46912:SF1">
    <property type="entry name" value="HIGH MOBILITY GROUP B PROTEIN 13"/>
    <property type="match status" value="1"/>
</dbReference>